<dbReference type="PANTHER" id="PTHR34071:SF2">
    <property type="entry name" value="FLAVIN-NUCLEOTIDE-BINDING PROTEIN"/>
    <property type="match status" value="1"/>
</dbReference>
<dbReference type="RefSeq" id="WP_006369058.1">
    <property type="nucleotide sequence ID" value="NZ_JAAXPC010000002.1"/>
</dbReference>
<evidence type="ECO:0000313" key="2">
    <source>
        <dbReference type="Proteomes" id="UP000563898"/>
    </source>
</evidence>
<evidence type="ECO:0000313" key="1">
    <source>
        <dbReference type="EMBL" id="NKY01046.1"/>
    </source>
</evidence>
<name>A0A846WJ40_9ACTN</name>
<sequence>MPESSSYSDEPAELSALRRKPTRGGDRALLDDVLDSVLVGTLSTVVDGWPWSVPLLFSRDGDDILMHGSIAAGALRHVAEGAPSTFTVFVLDAIVVADSLFDHSANYRSAVVRGIPERADDDLAALEALSDKLIPGRVAETPSITGKERAATVALRMPIVDGQWIAKARSGGPGVDTDNWTGVVPVRTVYDDPIPATGTEIPESVRRLASGGRRRR</sequence>
<proteinExistence type="predicted"/>
<dbReference type="Gene3D" id="2.30.110.10">
    <property type="entry name" value="Electron Transport, Fmn-binding Protein, Chain A"/>
    <property type="match status" value="1"/>
</dbReference>
<comment type="caution">
    <text evidence="1">The sequence shown here is derived from an EMBL/GenBank/DDBJ whole genome shotgun (WGS) entry which is preliminary data.</text>
</comment>
<gene>
    <name evidence="1" type="ORF">HGA05_05620</name>
</gene>
<accession>A0A846WJ40</accession>
<dbReference type="InterPro" id="IPR024747">
    <property type="entry name" value="Pyridox_Oxase-rel"/>
</dbReference>
<dbReference type="Pfam" id="PF12900">
    <property type="entry name" value="Pyridox_ox_2"/>
    <property type="match status" value="1"/>
</dbReference>
<dbReference type="PANTHER" id="PTHR34071">
    <property type="entry name" value="5-NITROIMIDAZOLE ANTIBIOTICS RESISTANCE PROTEIN, NIMA-FAMILY-RELATED PROTEIN-RELATED"/>
    <property type="match status" value="1"/>
</dbReference>
<dbReference type="Proteomes" id="UP000563898">
    <property type="component" value="Unassembled WGS sequence"/>
</dbReference>
<dbReference type="SUPFAM" id="SSF50475">
    <property type="entry name" value="FMN-binding split barrel"/>
    <property type="match status" value="1"/>
</dbReference>
<organism evidence="1 2">
    <name type="scientific">Gordonia polyisoprenivorans</name>
    <dbReference type="NCBI Taxonomy" id="84595"/>
    <lineage>
        <taxon>Bacteria</taxon>
        <taxon>Bacillati</taxon>
        <taxon>Actinomycetota</taxon>
        <taxon>Actinomycetes</taxon>
        <taxon>Mycobacteriales</taxon>
        <taxon>Gordoniaceae</taxon>
        <taxon>Gordonia</taxon>
    </lineage>
</organism>
<protein>
    <submittedName>
        <fullName evidence="1">Pyridoxamine 5'-phosphate oxidase family protein</fullName>
    </submittedName>
</protein>
<dbReference type="AlphaFoldDB" id="A0A846WJ40"/>
<dbReference type="InterPro" id="IPR012349">
    <property type="entry name" value="Split_barrel_FMN-bd"/>
</dbReference>
<dbReference type="EMBL" id="JAAXPC010000002">
    <property type="protein sequence ID" value="NKY01046.1"/>
    <property type="molecule type" value="Genomic_DNA"/>
</dbReference>
<reference evidence="1 2" key="1">
    <citation type="submission" date="2020-04" db="EMBL/GenBank/DDBJ databases">
        <title>MicrobeNet Type strains.</title>
        <authorList>
            <person name="Nicholson A.C."/>
        </authorList>
    </citation>
    <scope>NUCLEOTIDE SEQUENCE [LARGE SCALE GENOMIC DNA]</scope>
    <source>
        <strain evidence="1 2">ATCC BAA-14</strain>
    </source>
</reference>